<dbReference type="EMBL" id="AAZO01007399">
    <property type="status" value="NOT_ANNOTATED_CDS"/>
    <property type="molecule type" value="Genomic_DNA"/>
</dbReference>
<organism evidence="3 4">
    <name type="scientific">Pediculus humanus subsp. corporis</name>
    <name type="common">Body louse</name>
    <dbReference type="NCBI Taxonomy" id="121224"/>
    <lineage>
        <taxon>Eukaryota</taxon>
        <taxon>Metazoa</taxon>
        <taxon>Ecdysozoa</taxon>
        <taxon>Arthropoda</taxon>
        <taxon>Hexapoda</taxon>
        <taxon>Insecta</taxon>
        <taxon>Pterygota</taxon>
        <taxon>Neoptera</taxon>
        <taxon>Paraneoptera</taxon>
        <taxon>Psocodea</taxon>
        <taxon>Troctomorpha</taxon>
        <taxon>Phthiraptera</taxon>
        <taxon>Anoplura</taxon>
        <taxon>Pediculidae</taxon>
        <taxon>Pediculus</taxon>
    </lineage>
</organism>
<dbReference type="VEuPathDB" id="VectorBase:PHUM604920"/>
<evidence type="ECO:0000313" key="4">
    <source>
        <dbReference type="Proteomes" id="UP000009046"/>
    </source>
</evidence>
<proteinExistence type="predicted"/>
<feature type="compositionally biased region" description="Polar residues" evidence="1">
    <location>
        <begin position="78"/>
        <end position="97"/>
    </location>
</feature>
<feature type="region of interest" description="Disordered" evidence="1">
    <location>
        <begin position="128"/>
        <end position="170"/>
    </location>
</feature>
<feature type="compositionally biased region" description="Polar residues" evidence="1">
    <location>
        <begin position="135"/>
        <end position="147"/>
    </location>
</feature>
<dbReference type="InParanoid" id="A0A1S4N1M8"/>
<dbReference type="Proteomes" id="UP000009046">
    <property type="component" value="Unassembled WGS sequence"/>
</dbReference>
<dbReference type="EnsemblMetazoa" id="PHUM604920-RA">
    <property type="protein sequence ID" value="PHUM604920-PA"/>
    <property type="gene ID" value="PHUM604920"/>
</dbReference>
<feature type="chain" id="PRO_5043848161" evidence="2">
    <location>
        <begin position="24"/>
        <end position="418"/>
    </location>
</feature>
<name>A0A1S4N1M8_PEDHC</name>
<feature type="region of interest" description="Disordered" evidence="1">
    <location>
        <begin position="71"/>
        <end position="115"/>
    </location>
</feature>
<protein>
    <submittedName>
        <fullName evidence="3">Uncharacterized protein</fullName>
    </submittedName>
</protein>
<evidence type="ECO:0000256" key="1">
    <source>
        <dbReference type="SAM" id="MobiDB-lite"/>
    </source>
</evidence>
<dbReference type="AlphaFoldDB" id="A0A1S4N1M8"/>
<feature type="signal peptide" evidence="2">
    <location>
        <begin position="1"/>
        <end position="23"/>
    </location>
</feature>
<accession>A0A1S4N1M8</accession>
<keyword evidence="4" id="KW-1185">Reference proteome</keyword>
<keyword evidence="2" id="KW-0732">Signal</keyword>
<sequence length="418" mass="48343">MKSLFQWTNLLFVVCLWISTAQGFVGSEEKFIKKYAMMKVYESCFGPQVLREIRREMREAAEKCSDIIPQSEDKYSNKDGNNIKSTTTPGNWLTQESSHTKTKLTTPSKTKKPIHTADTLLLQKWTEEQNKHNSDGSSTSDEQMTQLDNDDNNNNNGSELESAASSKKPVDISKLEEAILNIGGRPVRIKFHQPSPPLGYYPPMFYPPPPIPFPPTYPYHGYYPGYFQSPAPIGNPPFQSLYRHGIRSAKITNFNTRKPRENEFKVQIDSTAFQYNTKVRNISCIMQELGYLDERLEPNYLKINERIGKLNVEEELKKDMIDGVRFCKQFSQCIPDTRHNSQFSRELLRPMFFFRCYKHKKLESCIMKDIRERVLKSSSSSDLNNQVRRSFPNNDLISPIFDSLFGYNTDESFDSSIF</sequence>
<evidence type="ECO:0000313" key="3">
    <source>
        <dbReference type="EnsemblMetazoa" id="PHUM604920-PA"/>
    </source>
</evidence>
<reference evidence="3" key="1">
    <citation type="submission" date="2020-05" db="UniProtKB">
        <authorList>
            <consortium name="EnsemblMetazoa"/>
        </authorList>
    </citation>
    <scope>IDENTIFICATION</scope>
    <source>
        <strain evidence="3">USDA</strain>
    </source>
</reference>
<evidence type="ECO:0000256" key="2">
    <source>
        <dbReference type="SAM" id="SignalP"/>
    </source>
</evidence>